<dbReference type="GO" id="GO:0006457">
    <property type="term" value="P:protein folding"/>
    <property type="evidence" value="ECO:0007669"/>
    <property type="project" value="InterPro"/>
</dbReference>
<dbReference type="RefSeq" id="WP_140192773.1">
    <property type="nucleotide sequence ID" value="NZ_CP065915.1"/>
</dbReference>
<reference evidence="6 7" key="1">
    <citation type="submission" date="2019-06" db="EMBL/GenBank/DDBJ databases">
        <title>Genome of new Rhodobacteraceae sp. SM1903.</title>
        <authorList>
            <person name="Ren X."/>
        </authorList>
    </citation>
    <scope>NUCLEOTIDE SEQUENCE [LARGE SCALE GENOMIC DNA]</scope>
    <source>
        <strain evidence="6 7">SM1903</strain>
    </source>
</reference>
<dbReference type="GO" id="GO:0015035">
    <property type="term" value="F:protein-disulfide reductase activity"/>
    <property type="evidence" value="ECO:0007669"/>
    <property type="project" value="InterPro"/>
</dbReference>
<evidence type="ECO:0000313" key="6">
    <source>
        <dbReference type="EMBL" id="TNY32094.1"/>
    </source>
</evidence>
<feature type="transmembrane region" description="Helical" evidence="5">
    <location>
        <begin position="132"/>
        <end position="152"/>
    </location>
</feature>
<dbReference type="SUPFAM" id="SSF158442">
    <property type="entry name" value="DsbB-like"/>
    <property type="match status" value="1"/>
</dbReference>
<dbReference type="InterPro" id="IPR023380">
    <property type="entry name" value="DsbB-like_sf"/>
</dbReference>
<evidence type="ECO:0000256" key="1">
    <source>
        <dbReference type="ARBA" id="ARBA00004141"/>
    </source>
</evidence>
<evidence type="ECO:0000256" key="2">
    <source>
        <dbReference type="ARBA" id="ARBA00022692"/>
    </source>
</evidence>
<proteinExistence type="predicted"/>
<dbReference type="Gene3D" id="1.20.1550.10">
    <property type="entry name" value="DsbB-like"/>
    <property type="match status" value="1"/>
</dbReference>
<dbReference type="Pfam" id="PF02600">
    <property type="entry name" value="DsbB"/>
    <property type="match status" value="1"/>
</dbReference>
<dbReference type="Proteomes" id="UP000314011">
    <property type="component" value="Unassembled WGS sequence"/>
</dbReference>
<dbReference type="AlphaFoldDB" id="A0A5C5GD63"/>
<dbReference type="EMBL" id="VFFF01000001">
    <property type="protein sequence ID" value="TNY32094.1"/>
    <property type="molecule type" value="Genomic_DNA"/>
</dbReference>
<comment type="subcellular location">
    <subcellularLocation>
        <location evidence="1">Membrane</location>
        <topology evidence="1">Multi-pass membrane protein</topology>
    </subcellularLocation>
</comment>
<keyword evidence="4 5" id="KW-0472">Membrane</keyword>
<dbReference type="OrthoDB" id="9808637at2"/>
<protein>
    <submittedName>
        <fullName evidence="6">Disulfide bond formation protein B</fullName>
    </submittedName>
</protein>
<dbReference type="GO" id="GO:0016020">
    <property type="term" value="C:membrane"/>
    <property type="evidence" value="ECO:0007669"/>
    <property type="project" value="UniProtKB-SubCell"/>
</dbReference>
<keyword evidence="7" id="KW-1185">Reference proteome</keyword>
<keyword evidence="3 5" id="KW-1133">Transmembrane helix</keyword>
<dbReference type="PIRSF" id="PIRSF033913">
    <property type="entry name" value="S-S_format_DsbB"/>
    <property type="match status" value="1"/>
</dbReference>
<dbReference type="InterPro" id="IPR003752">
    <property type="entry name" value="DiS_bond_form_DsbB/BdbC"/>
</dbReference>
<sequence>MTTRLLTSLAALGSAALLGGAFIFQALGYAPCAMCLWQRWPHVVAIGIGLVALLLPSRILAALGGLAALTTAGIGIFHTGVERDWWEGPASCTGSGLDASDPTSLLPGSDSAPHLVMCDQVSWQMLGLSMPSWNAVFSLIFAAIWFTAAVHASQSSARH</sequence>
<gene>
    <name evidence="6" type="ORF">FHY64_01975</name>
</gene>
<comment type="caution">
    <text evidence="6">The sequence shown here is derived from an EMBL/GenBank/DDBJ whole genome shotgun (WGS) entry which is preliminary data.</text>
</comment>
<evidence type="ECO:0000256" key="5">
    <source>
        <dbReference type="SAM" id="Phobius"/>
    </source>
</evidence>
<name>A0A5C5GD63_9RHOB</name>
<feature type="transmembrane region" description="Helical" evidence="5">
    <location>
        <begin position="38"/>
        <end position="55"/>
    </location>
</feature>
<feature type="transmembrane region" description="Helical" evidence="5">
    <location>
        <begin position="62"/>
        <end position="81"/>
    </location>
</feature>
<organism evidence="6 7">
    <name type="scientific">Pelagovum pacificum</name>
    <dbReference type="NCBI Taxonomy" id="2588711"/>
    <lineage>
        <taxon>Bacteria</taxon>
        <taxon>Pseudomonadati</taxon>
        <taxon>Pseudomonadota</taxon>
        <taxon>Alphaproteobacteria</taxon>
        <taxon>Rhodobacterales</taxon>
        <taxon>Paracoccaceae</taxon>
        <taxon>Pelagovum</taxon>
    </lineage>
</organism>
<evidence type="ECO:0000256" key="3">
    <source>
        <dbReference type="ARBA" id="ARBA00022989"/>
    </source>
</evidence>
<dbReference type="InterPro" id="IPR024199">
    <property type="entry name" value="Uncharacterised_DsbB"/>
</dbReference>
<keyword evidence="2 5" id="KW-0812">Transmembrane</keyword>
<evidence type="ECO:0000313" key="7">
    <source>
        <dbReference type="Proteomes" id="UP000314011"/>
    </source>
</evidence>
<evidence type="ECO:0000256" key="4">
    <source>
        <dbReference type="ARBA" id="ARBA00023136"/>
    </source>
</evidence>
<accession>A0A5C5GD63</accession>